<feature type="region of interest" description="Disordered" evidence="1">
    <location>
        <begin position="110"/>
        <end position="148"/>
    </location>
</feature>
<reference evidence="2" key="1">
    <citation type="journal article" date="2020" name="Stud. Mycol.">
        <title>101 Dothideomycetes genomes: a test case for predicting lifestyles and emergence of pathogens.</title>
        <authorList>
            <person name="Haridas S."/>
            <person name="Albert R."/>
            <person name="Binder M."/>
            <person name="Bloem J."/>
            <person name="Labutti K."/>
            <person name="Salamov A."/>
            <person name="Andreopoulos B."/>
            <person name="Baker S."/>
            <person name="Barry K."/>
            <person name="Bills G."/>
            <person name="Bluhm B."/>
            <person name="Cannon C."/>
            <person name="Castanera R."/>
            <person name="Culley D."/>
            <person name="Daum C."/>
            <person name="Ezra D."/>
            <person name="Gonzalez J."/>
            <person name="Henrissat B."/>
            <person name="Kuo A."/>
            <person name="Liang C."/>
            <person name="Lipzen A."/>
            <person name="Lutzoni F."/>
            <person name="Magnuson J."/>
            <person name="Mondo S."/>
            <person name="Nolan M."/>
            <person name="Ohm R."/>
            <person name="Pangilinan J."/>
            <person name="Park H.-J."/>
            <person name="Ramirez L."/>
            <person name="Alfaro M."/>
            <person name="Sun H."/>
            <person name="Tritt A."/>
            <person name="Yoshinaga Y."/>
            <person name="Zwiers L.-H."/>
            <person name="Turgeon B."/>
            <person name="Goodwin S."/>
            <person name="Spatafora J."/>
            <person name="Crous P."/>
            <person name="Grigoriev I."/>
        </authorList>
    </citation>
    <scope>NUCLEOTIDE SEQUENCE</scope>
    <source>
        <strain evidence="2">CBS 115976</strain>
    </source>
</reference>
<evidence type="ECO:0000313" key="3">
    <source>
        <dbReference type="Proteomes" id="UP000799302"/>
    </source>
</evidence>
<protein>
    <submittedName>
        <fullName evidence="2">Uncharacterized protein</fullName>
    </submittedName>
</protein>
<dbReference type="OrthoDB" id="197676at2759"/>
<dbReference type="EMBL" id="MU004239">
    <property type="protein sequence ID" value="KAF2665950.1"/>
    <property type="molecule type" value="Genomic_DNA"/>
</dbReference>
<feature type="compositionally biased region" description="Polar residues" evidence="1">
    <location>
        <begin position="129"/>
        <end position="138"/>
    </location>
</feature>
<name>A0A6A6U209_9PEZI</name>
<feature type="region of interest" description="Disordered" evidence="1">
    <location>
        <begin position="77"/>
        <end position="97"/>
    </location>
</feature>
<evidence type="ECO:0000256" key="1">
    <source>
        <dbReference type="SAM" id="MobiDB-lite"/>
    </source>
</evidence>
<dbReference type="Proteomes" id="UP000799302">
    <property type="component" value="Unassembled WGS sequence"/>
</dbReference>
<gene>
    <name evidence="2" type="ORF">BT63DRAFT_458315</name>
</gene>
<organism evidence="2 3">
    <name type="scientific">Microthyrium microscopicum</name>
    <dbReference type="NCBI Taxonomy" id="703497"/>
    <lineage>
        <taxon>Eukaryota</taxon>
        <taxon>Fungi</taxon>
        <taxon>Dikarya</taxon>
        <taxon>Ascomycota</taxon>
        <taxon>Pezizomycotina</taxon>
        <taxon>Dothideomycetes</taxon>
        <taxon>Dothideomycetes incertae sedis</taxon>
        <taxon>Microthyriales</taxon>
        <taxon>Microthyriaceae</taxon>
        <taxon>Microthyrium</taxon>
    </lineage>
</organism>
<accession>A0A6A6U209</accession>
<sequence>MNARREGAERVKIENDRRLRETNPALYWKLANKKCKRRKPKPRFVTPTFIVEKAIPSIEDQAKPELTLADLEFDYDRTKMRDPRPSPGRVNRPRRGNWDMTEEFRSQFYVPIPTDPPGQLEPPQEGLSEHQQAQLKSRQQCERGRQTALLDPADDDYGIRYCHEKGREGSPCYDNAGYQYDWELVDDYVMRFQPKTNAARMAEMAEQAKKAMTKAEVPEQNISYNHDTMNLIFFQGGQGPKDVPPHKYDFYLKDHVSKDMGAPFHQLDMAKLERWGKMGFKKPIASDWWREPNEEEEARRLRVESISGEALRKRTRTIISKDRKSYKIVDL</sequence>
<keyword evidence="3" id="KW-1185">Reference proteome</keyword>
<evidence type="ECO:0000313" key="2">
    <source>
        <dbReference type="EMBL" id="KAF2665950.1"/>
    </source>
</evidence>
<dbReference type="AlphaFoldDB" id="A0A6A6U209"/>
<proteinExistence type="predicted"/>